<keyword evidence="2" id="KW-1185">Reference proteome</keyword>
<name>A0A0V0T3A5_9BILA</name>
<reference evidence="1 2" key="1">
    <citation type="submission" date="2015-01" db="EMBL/GenBank/DDBJ databases">
        <title>Evolution of Trichinella species and genotypes.</title>
        <authorList>
            <person name="Korhonen P.K."/>
            <person name="Edoardo P."/>
            <person name="Giuseppe L.R."/>
            <person name="Gasser R.B."/>
        </authorList>
    </citation>
    <scope>NUCLEOTIDE SEQUENCE [LARGE SCALE GENOMIC DNA]</scope>
    <source>
        <strain evidence="1">ISS417</strain>
    </source>
</reference>
<comment type="caution">
    <text evidence="1">The sequence shown here is derived from an EMBL/GenBank/DDBJ whole genome shotgun (WGS) entry which is preliminary data.</text>
</comment>
<proteinExistence type="predicted"/>
<dbReference type="Proteomes" id="UP000055048">
    <property type="component" value="Unassembled WGS sequence"/>
</dbReference>
<dbReference type="AlphaFoldDB" id="A0A0V0T3A5"/>
<evidence type="ECO:0000313" key="1">
    <source>
        <dbReference type="EMBL" id="KRX33448.1"/>
    </source>
</evidence>
<accession>A0A0V0T3A5</accession>
<evidence type="ECO:0000313" key="2">
    <source>
        <dbReference type="Proteomes" id="UP000055048"/>
    </source>
</evidence>
<protein>
    <submittedName>
        <fullName evidence="1">Uncharacterized protein</fullName>
    </submittedName>
</protein>
<organism evidence="1 2">
    <name type="scientific">Trichinella murrelli</name>
    <dbReference type="NCBI Taxonomy" id="144512"/>
    <lineage>
        <taxon>Eukaryota</taxon>
        <taxon>Metazoa</taxon>
        <taxon>Ecdysozoa</taxon>
        <taxon>Nematoda</taxon>
        <taxon>Enoplea</taxon>
        <taxon>Dorylaimia</taxon>
        <taxon>Trichinellida</taxon>
        <taxon>Trichinellidae</taxon>
        <taxon>Trichinella</taxon>
    </lineage>
</organism>
<gene>
    <name evidence="1" type="ORF">T05_10748</name>
</gene>
<dbReference type="EMBL" id="JYDJ01000797">
    <property type="protein sequence ID" value="KRX33448.1"/>
    <property type="molecule type" value="Genomic_DNA"/>
</dbReference>
<sequence>MVRLRELSDLLPKEVLLSFPDSTFGCCGDCEVLQGREQRLSQGCSVGYNSRETVYAGHHVVSSNGYSCHVLCSERTQS</sequence>